<dbReference type="Pfam" id="PF25597">
    <property type="entry name" value="SH3_retrovirus"/>
    <property type="match status" value="1"/>
</dbReference>
<reference evidence="2" key="1">
    <citation type="journal article" date="2019" name="Sci. Rep.">
        <title>Draft genome of Tanacetum cinerariifolium, the natural source of mosquito coil.</title>
        <authorList>
            <person name="Yamashiro T."/>
            <person name="Shiraishi A."/>
            <person name="Satake H."/>
            <person name="Nakayama K."/>
        </authorList>
    </citation>
    <scope>NUCLEOTIDE SEQUENCE</scope>
</reference>
<feature type="non-terminal residue" evidence="2">
    <location>
        <position position="1"/>
    </location>
</feature>
<evidence type="ECO:0000259" key="1">
    <source>
        <dbReference type="Pfam" id="PF25597"/>
    </source>
</evidence>
<dbReference type="EMBL" id="BKCJ010429692">
    <property type="protein sequence ID" value="GFA47033.1"/>
    <property type="molecule type" value="Genomic_DNA"/>
</dbReference>
<evidence type="ECO:0000313" key="2">
    <source>
        <dbReference type="EMBL" id="GFA47033.1"/>
    </source>
</evidence>
<name>A0A699JPX3_TANCI</name>
<dbReference type="AlphaFoldDB" id="A0A699JPX3"/>
<dbReference type="InterPro" id="IPR057670">
    <property type="entry name" value="SH3_retrovirus"/>
</dbReference>
<accession>A0A699JPX3</accession>
<sequence length="252" mass="29249">VAIIHRQLPFEYTIASRSIDVMMIIPLALVIGSTNEAFEKWNKIYDDHNKELKSIFEKQAEVERNYNMHNMGKTVGELHVLHIEYEKGLPKKATTPYVWGCEALVKRDTPDNLQQISVKCIFVGYPKETIGYYFYFLPKNKIIVARYTEFLEKNLISQEASRRVVELEEIQDKDTSPSENTNKIPVQVEGYKPPQEEIAFIRRSVRTHQALIRLCLNVEVKEHSLGVLNEPANYKAALLDSESNKWFNAMRE</sequence>
<feature type="non-terminal residue" evidence="2">
    <location>
        <position position="252"/>
    </location>
</feature>
<organism evidence="2">
    <name type="scientific">Tanacetum cinerariifolium</name>
    <name type="common">Dalmatian daisy</name>
    <name type="synonym">Chrysanthemum cinerariifolium</name>
    <dbReference type="NCBI Taxonomy" id="118510"/>
    <lineage>
        <taxon>Eukaryota</taxon>
        <taxon>Viridiplantae</taxon>
        <taxon>Streptophyta</taxon>
        <taxon>Embryophyta</taxon>
        <taxon>Tracheophyta</taxon>
        <taxon>Spermatophyta</taxon>
        <taxon>Magnoliopsida</taxon>
        <taxon>eudicotyledons</taxon>
        <taxon>Gunneridae</taxon>
        <taxon>Pentapetalae</taxon>
        <taxon>asterids</taxon>
        <taxon>campanulids</taxon>
        <taxon>Asterales</taxon>
        <taxon>Asteraceae</taxon>
        <taxon>Asteroideae</taxon>
        <taxon>Anthemideae</taxon>
        <taxon>Anthemidinae</taxon>
        <taxon>Tanacetum</taxon>
    </lineage>
</organism>
<protein>
    <submittedName>
        <fullName evidence="2">Retrotransposon protein, putative, Ty1-copia subclass</fullName>
    </submittedName>
</protein>
<proteinExistence type="predicted"/>
<gene>
    <name evidence="2" type="ORF">Tci_619005</name>
</gene>
<comment type="caution">
    <text evidence="2">The sequence shown here is derived from an EMBL/GenBank/DDBJ whole genome shotgun (WGS) entry which is preliminary data.</text>
</comment>
<feature type="domain" description="Retroviral polymerase SH3-like" evidence="1">
    <location>
        <begin position="101"/>
        <end position="157"/>
    </location>
</feature>